<sequence>MVGCSNKDLFDKILLLGCHTVHAAPAASLLTIGISVQAFDIAVFGNGNNHILLGNQVLHRKVAVVAGNNSAAFIGILLTELCQFIFNNLQHQTVILQYFC</sequence>
<name>A0A645H3M7_9ZZZZ</name>
<comment type="caution">
    <text evidence="1">The sequence shown here is derived from an EMBL/GenBank/DDBJ whole genome shotgun (WGS) entry which is preliminary data.</text>
</comment>
<dbReference type="AlphaFoldDB" id="A0A645H3M7"/>
<gene>
    <name evidence="1" type="ORF">SDC9_181096</name>
</gene>
<dbReference type="EMBL" id="VSSQ01086182">
    <property type="protein sequence ID" value="MPN33607.1"/>
    <property type="molecule type" value="Genomic_DNA"/>
</dbReference>
<evidence type="ECO:0000313" key="1">
    <source>
        <dbReference type="EMBL" id="MPN33607.1"/>
    </source>
</evidence>
<proteinExistence type="predicted"/>
<reference evidence="1" key="1">
    <citation type="submission" date="2019-08" db="EMBL/GenBank/DDBJ databases">
        <authorList>
            <person name="Kucharzyk K."/>
            <person name="Murdoch R.W."/>
            <person name="Higgins S."/>
            <person name="Loffler F."/>
        </authorList>
    </citation>
    <scope>NUCLEOTIDE SEQUENCE</scope>
</reference>
<accession>A0A645H3M7</accession>
<organism evidence="1">
    <name type="scientific">bioreactor metagenome</name>
    <dbReference type="NCBI Taxonomy" id="1076179"/>
    <lineage>
        <taxon>unclassified sequences</taxon>
        <taxon>metagenomes</taxon>
        <taxon>ecological metagenomes</taxon>
    </lineage>
</organism>
<protein>
    <submittedName>
        <fullName evidence="1">Uncharacterized protein</fullName>
    </submittedName>
</protein>